<evidence type="ECO:0000313" key="3">
    <source>
        <dbReference type="EMBL" id="KAB2597012.1"/>
    </source>
</evidence>
<dbReference type="EMBL" id="SMOL01000780">
    <property type="protein sequence ID" value="KAB2597012.1"/>
    <property type="molecule type" value="Genomic_DNA"/>
</dbReference>
<evidence type="ECO:0000256" key="1">
    <source>
        <dbReference type="ARBA" id="ARBA00006010"/>
    </source>
</evidence>
<comment type="caution">
    <text evidence="3">The sequence shown here is derived from an EMBL/GenBank/DDBJ whole genome shotgun (WGS) entry which is preliminary data.</text>
</comment>
<comment type="similarity">
    <text evidence="1">Belongs to the STIG1 family.</text>
</comment>
<reference evidence="3 4" key="1">
    <citation type="submission" date="2019-09" db="EMBL/GenBank/DDBJ databases">
        <authorList>
            <person name="Ou C."/>
        </authorList>
    </citation>
    <scope>NUCLEOTIDE SEQUENCE [LARGE SCALE GENOMIC DNA]</scope>
    <source>
        <strain evidence="3">S2</strain>
        <tissue evidence="3">Leaf</tissue>
    </source>
</reference>
<evidence type="ECO:0000256" key="2">
    <source>
        <dbReference type="ARBA" id="ARBA00022729"/>
    </source>
</evidence>
<dbReference type="InterPro" id="IPR006969">
    <property type="entry name" value="Stig-like"/>
</dbReference>
<accession>A0A5N5F6Z7</accession>
<dbReference type="Pfam" id="PF04885">
    <property type="entry name" value="Stig1"/>
    <property type="match status" value="1"/>
</dbReference>
<sequence length="145" mass="15790">MFLKFIYVPTCRLLLHSSIILKFDLSIAHLITITLSARPNNHEAAASRSRFLASKTPAGRGGCGQNPLACSATEGSRGPDCCNDICTDMRADAFNCGVYGKRCDMSEICYNSHCVKPMSDNQNCGKCFNHCKIGTSCDKGFCDYA</sequence>
<name>A0A5N5F6Z7_9ROSA</name>
<organism evidence="3 4">
    <name type="scientific">Pyrus ussuriensis x Pyrus communis</name>
    <dbReference type="NCBI Taxonomy" id="2448454"/>
    <lineage>
        <taxon>Eukaryota</taxon>
        <taxon>Viridiplantae</taxon>
        <taxon>Streptophyta</taxon>
        <taxon>Embryophyta</taxon>
        <taxon>Tracheophyta</taxon>
        <taxon>Spermatophyta</taxon>
        <taxon>Magnoliopsida</taxon>
        <taxon>eudicotyledons</taxon>
        <taxon>Gunneridae</taxon>
        <taxon>Pentapetalae</taxon>
        <taxon>rosids</taxon>
        <taxon>fabids</taxon>
        <taxon>Rosales</taxon>
        <taxon>Rosaceae</taxon>
        <taxon>Amygdaloideae</taxon>
        <taxon>Maleae</taxon>
        <taxon>Pyrus</taxon>
    </lineage>
</organism>
<gene>
    <name evidence="3" type="ORF">D8674_039771</name>
</gene>
<evidence type="ECO:0008006" key="5">
    <source>
        <dbReference type="Google" id="ProtNLM"/>
    </source>
</evidence>
<proteinExistence type="inferred from homology"/>
<reference evidence="3 4" key="2">
    <citation type="submission" date="2019-11" db="EMBL/GenBank/DDBJ databases">
        <title>A de novo genome assembly of a pear dwarfing rootstock.</title>
        <authorList>
            <person name="Wang F."/>
            <person name="Wang J."/>
            <person name="Li S."/>
            <person name="Zhang Y."/>
            <person name="Fang M."/>
            <person name="Ma L."/>
            <person name="Zhao Y."/>
            <person name="Jiang S."/>
        </authorList>
    </citation>
    <scope>NUCLEOTIDE SEQUENCE [LARGE SCALE GENOMIC DNA]</scope>
    <source>
        <strain evidence="3">S2</strain>
        <tissue evidence="3">Leaf</tissue>
    </source>
</reference>
<dbReference type="PANTHER" id="PTHR33227">
    <property type="entry name" value="STIGMA-SPECIFIC STIG1-LIKE PROTEIN 3"/>
    <property type="match status" value="1"/>
</dbReference>
<keyword evidence="2" id="KW-0732">Signal</keyword>
<dbReference type="AlphaFoldDB" id="A0A5N5F6Z7"/>
<keyword evidence="4" id="KW-1185">Reference proteome</keyword>
<dbReference type="PANTHER" id="PTHR33227:SF21">
    <property type="entry name" value="F12F1.21 PROTEIN"/>
    <property type="match status" value="1"/>
</dbReference>
<protein>
    <recommendedName>
        <fullName evidence="5">Stigma-specific STIG1-like protein 1</fullName>
    </recommendedName>
</protein>
<evidence type="ECO:0000313" key="4">
    <source>
        <dbReference type="Proteomes" id="UP000327157"/>
    </source>
</evidence>
<dbReference type="OrthoDB" id="5421723at2759"/>
<dbReference type="Proteomes" id="UP000327157">
    <property type="component" value="Unassembled WGS sequence"/>
</dbReference>